<dbReference type="InterPro" id="IPR008758">
    <property type="entry name" value="Peptidase_S28"/>
</dbReference>
<evidence type="ECO:0000256" key="1">
    <source>
        <dbReference type="ARBA" id="ARBA00011079"/>
    </source>
</evidence>
<comment type="caution">
    <text evidence="7">The sequence shown here is derived from an EMBL/GenBank/DDBJ whole genome shotgun (WGS) entry which is preliminary data.</text>
</comment>
<dbReference type="AlphaFoldDB" id="A0A1D1VKF5"/>
<evidence type="ECO:0008006" key="9">
    <source>
        <dbReference type="Google" id="ProtNLM"/>
    </source>
</evidence>
<evidence type="ECO:0000256" key="4">
    <source>
        <dbReference type="ARBA" id="ARBA00022801"/>
    </source>
</evidence>
<dbReference type="OrthoDB" id="2130629at2759"/>
<dbReference type="STRING" id="947166.A0A1D1VKF5"/>
<evidence type="ECO:0000313" key="8">
    <source>
        <dbReference type="Proteomes" id="UP000186922"/>
    </source>
</evidence>
<sequence>MELFWLILLALLESCVLMTAKPPLSLLPEPSEIPPYKELYFDQLLDHFNYNSFDQQTFKQRYLICNAFWRPNEGPVFFYTGNEGSIINFYGNTGFLFDIAPQFGALIIFAEHRFYGQSLPAGPIKSFRKPYLGLLTIEQALADYAVLLDTLKVELNFTDAPIIAFGGSYGGMLAAYMRQKYPNIIDGALAASSPVVSIADMGDNRTFFQDVTKYFAENEGCESQVREAFGVMADLAKQGDDGYSNLTQTFRLCKPLDRSRGYKQLIGYVRNAFASMAMVNYPYPATFLAPLPAWPVKAACKLITEETDGALVGLAKAASLFYLSGQKCFDIWTEFVDCADPTGCGTGTDATAWDYQACTQMTLSGGTYGGDQDMFPCLPWTKELRKAYCKQRYDVTPRDSDLRIEYWGDDVHATSNIIYSNGLLDPWHRGGILKNVTDTVVAVTISDGAHHLDLRGADPEDPESVKVAREQEIQLIKQFIARRKK</sequence>
<dbReference type="InterPro" id="IPR029058">
    <property type="entry name" value="AB_hydrolase_fold"/>
</dbReference>
<gene>
    <name evidence="7" type="primary">RvY_12121-1</name>
    <name evidence="7" type="synonym">RvY_12121.1</name>
    <name evidence="7" type="ORF">RvY_12121</name>
</gene>
<keyword evidence="8" id="KW-1185">Reference proteome</keyword>
<keyword evidence="2" id="KW-0645">Protease</keyword>
<dbReference type="Proteomes" id="UP000186922">
    <property type="component" value="Unassembled WGS sequence"/>
</dbReference>
<dbReference type="InterPro" id="IPR042269">
    <property type="entry name" value="Ser_carbopepase_S28_SKS"/>
</dbReference>
<feature type="signal peptide" evidence="6">
    <location>
        <begin position="1"/>
        <end position="20"/>
    </location>
</feature>
<dbReference type="PANTHER" id="PTHR11010:SF107">
    <property type="entry name" value="DIPEPTIDYL PEPTIDASE 2"/>
    <property type="match status" value="1"/>
</dbReference>
<dbReference type="PANTHER" id="PTHR11010">
    <property type="entry name" value="PROTEASE S28 PRO-X CARBOXYPEPTIDASE-RELATED"/>
    <property type="match status" value="1"/>
</dbReference>
<keyword evidence="3 6" id="KW-0732">Signal</keyword>
<accession>A0A1D1VKF5</accession>
<dbReference type="SUPFAM" id="SSF53474">
    <property type="entry name" value="alpha/beta-Hydrolases"/>
    <property type="match status" value="2"/>
</dbReference>
<evidence type="ECO:0000256" key="6">
    <source>
        <dbReference type="SAM" id="SignalP"/>
    </source>
</evidence>
<evidence type="ECO:0000256" key="3">
    <source>
        <dbReference type="ARBA" id="ARBA00022729"/>
    </source>
</evidence>
<evidence type="ECO:0000256" key="2">
    <source>
        <dbReference type="ARBA" id="ARBA00022670"/>
    </source>
</evidence>
<dbReference type="GO" id="GO:0008239">
    <property type="term" value="F:dipeptidyl-peptidase activity"/>
    <property type="evidence" value="ECO:0007669"/>
    <property type="project" value="TreeGrafter"/>
</dbReference>
<dbReference type="EMBL" id="BDGG01000007">
    <property type="protein sequence ID" value="GAV01401.1"/>
    <property type="molecule type" value="Genomic_DNA"/>
</dbReference>
<dbReference type="GO" id="GO:0031982">
    <property type="term" value="C:vesicle"/>
    <property type="evidence" value="ECO:0007669"/>
    <property type="project" value="TreeGrafter"/>
</dbReference>
<dbReference type="GO" id="GO:0006508">
    <property type="term" value="P:proteolysis"/>
    <property type="evidence" value="ECO:0007669"/>
    <property type="project" value="UniProtKB-KW"/>
</dbReference>
<protein>
    <recommendedName>
        <fullName evidence="9">Dipeptidyl peptidase 2</fullName>
    </recommendedName>
</protein>
<reference evidence="7 8" key="1">
    <citation type="journal article" date="2016" name="Nat. Commun.">
        <title>Extremotolerant tardigrade genome and improved radiotolerance of human cultured cells by tardigrade-unique protein.</title>
        <authorList>
            <person name="Hashimoto T."/>
            <person name="Horikawa D.D."/>
            <person name="Saito Y."/>
            <person name="Kuwahara H."/>
            <person name="Kozuka-Hata H."/>
            <person name="Shin-I T."/>
            <person name="Minakuchi Y."/>
            <person name="Ohishi K."/>
            <person name="Motoyama A."/>
            <person name="Aizu T."/>
            <person name="Enomoto A."/>
            <person name="Kondo K."/>
            <person name="Tanaka S."/>
            <person name="Hara Y."/>
            <person name="Koshikawa S."/>
            <person name="Sagara H."/>
            <person name="Miura T."/>
            <person name="Yokobori S."/>
            <person name="Miyagawa K."/>
            <person name="Suzuki Y."/>
            <person name="Kubo T."/>
            <person name="Oyama M."/>
            <person name="Kohara Y."/>
            <person name="Fujiyama A."/>
            <person name="Arakawa K."/>
            <person name="Katayama T."/>
            <person name="Toyoda A."/>
            <person name="Kunieda T."/>
        </authorList>
    </citation>
    <scope>NUCLEOTIDE SEQUENCE [LARGE SCALE GENOMIC DNA]</scope>
    <source>
        <strain evidence="7 8">YOKOZUNA-1</strain>
    </source>
</reference>
<dbReference type="Gene3D" id="3.40.50.1820">
    <property type="entry name" value="alpha/beta hydrolase"/>
    <property type="match status" value="1"/>
</dbReference>
<keyword evidence="4" id="KW-0378">Hydrolase</keyword>
<evidence type="ECO:0000256" key="5">
    <source>
        <dbReference type="ARBA" id="ARBA00023180"/>
    </source>
</evidence>
<keyword evidence="5" id="KW-0325">Glycoprotein</keyword>
<organism evidence="7 8">
    <name type="scientific">Ramazzottius varieornatus</name>
    <name type="common">Water bear</name>
    <name type="synonym">Tardigrade</name>
    <dbReference type="NCBI Taxonomy" id="947166"/>
    <lineage>
        <taxon>Eukaryota</taxon>
        <taxon>Metazoa</taxon>
        <taxon>Ecdysozoa</taxon>
        <taxon>Tardigrada</taxon>
        <taxon>Eutardigrada</taxon>
        <taxon>Parachela</taxon>
        <taxon>Hypsibioidea</taxon>
        <taxon>Ramazzottiidae</taxon>
        <taxon>Ramazzottius</taxon>
    </lineage>
</organism>
<dbReference type="Gene3D" id="1.20.120.980">
    <property type="entry name" value="Serine carboxypeptidase S28, SKS domain"/>
    <property type="match status" value="1"/>
</dbReference>
<name>A0A1D1VKF5_RAMVA</name>
<dbReference type="GO" id="GO:0070008">
    <property type="term" value="F:serine-type exopeptidase activity"/>
    <property type="evidence" value="ECO:0007669"/>
    <property type="project" value="InterPro"/>
</dbReference>
<evidence type="ECO:0000313" key="7">
    <source>
        <dbReference type="EMBL" id="GAV01401.1"/>
    </source>
</evidence>
<proteinExistence type="inferred from homology"/>
<comment type="similarity">
    <text evidence="1">Belongs to the peptidase S28 family.</text>
</comment>
<feature type="chain" id="PRO_5008898531" description="Dipeptidyl peptidase 2" evidence="6">
    <location>
        <begin position="21"/>
        <end position="485"/>
    </location>
</feature>
<dbReference type="Pfam" id="PF05577">
    <property type="entry name" value="Peptidase_S28"/>
    <property type="match status" value="1"/>
</dbReference>